<feature type="compositionally biased region" description="Low complexity" evidence="2">
    <location>
        <begin position="308"/>
        <end position="321"/>
    </location>
</feature>
<dbReference type="AlphaFoldDB" id="A0A9P8A7L1"/>
<sequence>MKRSFASSCFFLACLCDCLLFQSPLPLHPLYLPNPPPSHPSILPLLPLLPITSPPSHPLFFRTLAILHTRVPHPPFFPLRVLAFHLSQAISPLFLHPHNTTTCAMAVPQDGAPAQSTFAAKRAANAALVAANKARAAAASTASAATAKTTATRTAAPSSATTAPARTTASSTTRTRTPTTATMTSTVTRATTGTAPRPKATAAAAAAATASTSSPATPAGRSSRVTAGTPATASRTATAANKLSVTPSSTASSAKKPAIGTTATTTTTTTAAGGARTRTTTASTAHKPPVPPASTSTSTIRASRQVPAAAAATATARTTTTIRIPPGQADGKPSTVGGRPPSNMTQTSIRTTPATSSKTTIPQNSAGTVARTRPGSATPASSRTGAATPSNRAGSATPTTTRSRSVTAILTPASVSGAIKRAGLPGVPSPAGSIRSVRTAATAPSSPMELKKAIASVRAKLEEASARLQKKEEELTVLREQLETGSCLETITGTDTASSDGGETVVQEMDLSKLADQDKEIVVAAIAAKEKETAKKKHQLRSLKARVEHLRIEYEQTIKNLIQEHHEHQAGQDAKLIALRQELAQAFKIHADTTTPLRQKLDESLARHATTVDQLNRIHDDKLHCLELELHAAKAEQLGRADLADQEVQERYRLDLEDIKRTHQQEVEQLLNEHQEEVDAVNANFEVLKKQATEEYEAELRERFDSELAQINASHASQLDNRKGADGGMIEMLQNRHVRALSELTVKAEKEHKMYLNTLQNKQKAAISSIVSKHKERSVELESKLKKLKAKHETDVTAMKAKADTDAKKLKQKHASEITKHKEQHAKKLKTVEGSTKDNMQRELDAVQKQFSTFVGETQGTLDTAMKTLEGGYETKIAELIVTHEHRVQELENAANEQVQEALERVETEFESDQERLKAEHVQRMEELRARHEADVEDLEDRLSKAEDEAKKAVETTKKLKKDQEVALRESRAHLEAQLNAVMIAIEEQESNHKSGQSASDTLKAESAASIATKATANEKALKNAVAKKEATWQTRQDKKAKEIHTIRTRLTATQSEADKARRTLSNKEARLKTAHTKTFEAKMKEHAAALDTAQKRGETRLLDLRKTHERHANAHEGKLADLVSGHNQQLEAIQEEQEALLKARDLANQNSILTLQQRVDALKAQSGSTASRLAQDLEQTVKALAELKVQNEVLKDENEQLVSMLDQLQDAMVTRA</sequence>
<feature type="region of interest" description="Disordered" evidence="2">
    <location>
        <begin position="141"/>
        <end position="407"/>
    </location>
</feature>
<feature type="coiled-coil region" evidence="1">
    <location>
        <begin position="881"/>
        <end position="992"/>
    </location>
</feature>
<dbReference type="PANTHER" id="PTHR24216:SF65">
    <property type="entry name" value="PAXILLIN-LIKE PROTEIN 1"/>
    <property type="match status" value="1"/>
</dbReference>
<evidence type="ECO:0000256" key="2">
    <source>
        <dbReference type="SAM" id="MobiDB-lite"/>
    </source>
</evidence>
<feature type="compositionally biased region" description="Polar residues" evidence="2">
    <location>
        <begin position="342"/>
        <end position="367"/>
    </location>
</feature>
<evidence type="ECO:0000313" key="5">
    <source>
        <dbReference type="Proteomes" id="UP000717515"/>
    </source>
</evidence>
<gene>
    <name evidence="4" type="ORF">KVV02_007380</name>
</gene>
<dbReference type="PANTHER" id="PTHR24216">
    <property type="entry name" value="PAXILLIN-RELATED"/>
    <property type="match status" value="1"/>
</dbReference>
<evidence type="ECO:0000313" key="4">
    <source>
        <dbReference type="EMBL" id="KAG9324151.1"/>
    </source>
</evidence>
<feature type="coiled-coil region" evidence="1">
    <location>
        <begin position="1051"/>
        <end position="1078"/>
    </location>
</feature>
<evidence type="ECO:0000256" key="3">
    <source>
        <dbReference type="SAM" id="SignalP"/>
    </source>
</evidence>
<organism evidence="4 5">
    <name type="scientific">Mortierella alpina</name>
    <name type="common">Oleaginous fungus</name>
    <name type="synonym">Mortierella renispora</name>
    <dbReference type="NCBI Taxonomy" id="64518"/>
    <lineage>
        <taxon>Eukaryota</taxon>
        <taxon>Fungi</taxon>
        <taxon>Fungi incertae sedis</taxon>
        <taxon>Mucoromycota</taxon>
        <taxon>Mortierellomycotina</taxon>
        <taxon>Mortierellomycetes</taxon>
        <taxon>Mortierellales</taxon>
        <taxon>Mortierellaceae</taxon>
        <taxon>Mortierella</taxon>
    </lineage>
</organism>
<evidence type="ECO:0000256" key="1">
    <source>
        <dbReference type="SAM" id="Coils"/>
    </source>
</evidence>
<accession>A0A9P8A7L1</accession>
<feature type="coiled-coil region" evidence="1">
    <location>
        <begin position="454"/>
        <end position="481"/>
    </location>
</feature>
<keyword evidence="3" id="KW-0732">Signal</keyword>
<feature type="compositionally biased region" description="Polar residues" evidence="2">
    <location>
        <begin position="378"/>
        <end position="407"/>
    </location>
</feature>
<keyword evidence="1" id="KW-0175">Coiled coil</keyword>
<dbReference type="SUPFAM" id="SSF58113">
    <property type="entry name" value="Apolipoprotein A-I"/>
    <property type="match status" value="1"/>
</dbReference>
<comment type="caution">
    <text evidence="4">The sequence shown here is derived from an EMBL/GenBank/DDBJ whole genome shotgun (WGS) entry which is preliminary data.</text>
</comment>
<dbReference type="EMBL" id="JAIFTL010000075">
    <property type="protein sequence ID" value="KAG9324151.1"/>
    <property type="molecule type" value="Genomic_DNA"/>
</dbReference>
<feature type="coiled-coil region" evidence="1">
    <location>
        <begin position="526"/>
        <end position="564"/>
    </location>
</feature>
<dbReference type="Proteomes" id="UP000717515">
    <property type="component" value="Unassembled WGS sequence"/>
</dbReference>
<name>A0A9P8A7L1_MORAP</name>
<feature type="coiled-coil region" evidence="1">
    <location>
        <begin position="1124"/>
        <end position="1212"/>
    </location>
</feature>
<feature type="chain" id="PRO_5040343556" evidence="3">
    <location>
        <begin position="22"/>
        <end position="1217"/>
    </location>
</feature>
<feature type="coiled-coil region" evidence="1">
    <location>
        <begin position="653"/>
        <end position="702"/>
    </location>
</feature>
<feature type="signal peptide" evidence="3">
    <location>
        <begin position="1"/>
        <end position="21"/>
    </location>
</feature>
<reference evidence="4" key="1">
    <citation type="submission" date="2021-07" db="EMBL/GenBank/DDBJ databases">
        <title>Draft genome of Mortierella alpina, strain LL118, isolated from an aspen leaf litter sample.</title>
        <authorList>
            <person name="Yang S."/>
            <person name="Vinatzer B.A."/>
        </authorList>
    </citation>
    <scope>NUCLEOTIDE SEQUENCE</scope>
    <source>
        <strain evidence="4">LL118</strain>
    </source>
</reference>
<feature type="compositionally biased region" description="Low complexity" evidence="2">
    <location>
        <begin position="141"/>
        <end position="285"/>
    </location>
</feature>
<proteinExistence type="predicted"/>
<protein>
    <submittedName>
        <fullName evidence="4">Uncharacterized protein</fullName>
    </submittedName>
</protein>